<evidence type="ECO:0000256" key="5">
    <source>
        <dbReference type="PIRSR" id="PIRSR000350-3"/>
    </source>
</evidence>
<dbReference type="PANTHER" id="PTHR43014">
    <property type="entry name" value="MERCURIC REDUCTASE"/>
    <property type="match status" value="1"/>
</dbReference>
<dbReference type="InterPro" id="IPR023753">
    <property type="entry name" value="FAD/NAD-binding_dom"/>
</dbReference>
<dbReference type="InterPro" id="IPR016156">
    <property type="entry name" value="FAD/NAD-linked_Rdtase_dimer_sf"/>
</dbReference>
<evidence type="ECO:0000256" key="2">
    <source>
        <dbReference type="ARBA" id="ARBA00022630"/>
    </source>
</evidence>
<keyword evidence="2" id="KW-0285">Flavoprotein</keyword>
<proteinExistence type="inferred from homology"/>
<organism evidence="9 10">
    <name type="scientific">Methylobacterium planeticum</name>
    <dbReference type="NCBI Taxonomy" id="2615211"/>
    <lineage>
        <taxon>Bacteria</taxon>
        <taxon>Pseudomonadati</taxon>
        <taxon>Pseudomonadota</taxon>
        <taxon>Alphaproteobacteria</taxon>
        <taxon>Hyphomicrobiales</taxon>
        <taxon>Methylobacteriaceae</taxon>
        <taxon>Methylobacterium</taxon>
    </lineage>
</organism>
<feature type="disulfide bond" description="Redox-active" evidence="6">
    <location>
        <begin position="43"/>
        <end position="48"/>
    </location>
</feature>
<keyword evidence="3 5" id="KW-0274">FAD</keyword>
<dbReference type="GO" id="GO:0004148">
    <property type="term" value="F:dihydrolipoyl dehydrogenase (NADH) activity"/>
    <property type="evidence" value="ECO:0007669"/>
    <property type="project" value="UniProtKB-EC"/>
</dbReference>
<dbReference type="RefSeq" id="WP_150962430.1">
    <property type="nucleotide sequence ID" value="NZ_VZZJ01000004.1"/>
</dbReference>
<keyword evidence="9" id="KW-0560">Oxidoreductase</keyword>
<dbReference type="InterPro" id="IPR004099">
    <property type="entry name" value="Pyr_nucl-diS_OxRdtase_dimer"/>
</dbReference>
<dbReference type="SUPFAM" id="SSF51905">
    <property type="entry name" value="FAD/NAD(P)-binding domain"/>
    <property type="match status" value="1"/>
</dbReference>
<feature type="binding site" evidence="5">
    <location>
        <begin position="141"/>
        <end position="143"/>
    </location>
    <ligand>
        <name>FAD</name>
        <dbReference type="ChEBI" id="CHEBI:57692"/>
    </ligand>
</feature>
<feature type="binding site" evidence="5">
    <location>
        <position position="52"/>
    </location>
    <ligand>
        <name>FAD</name>
        <dbReference type="ChEBI" id="CHEBI:57692"/>
    </ligand>
</feature>
<dbReference type="Proteomes" id="UP000441523">
    <property type="component" value="Unassembled WGS sequence"/>
</dbReference>
<evidence type="ECO:0000259" key="8">
    <source>
        <dbReference type="Pfam" id="PF07992"/>
    </source>
</evidence>
<dbReference type="AlphaFoldDB" id="A0A6N6MTP2"/>
<evidence type="ECO:0000313" key="10">
    <source>
        <dbReference type="Proteomes" id="UP000441523"/>
    </source>
</evidence>
<dbReference type="InterPro" id="IPR036188">
    <property type="entry name" value="FAD/NAD-bd_sf"/>
</dbReference>
<feature type="binding site" evidence="5">
    <location>
        <begin position="178"/>
        <end position="185"/>
    </location>
    <ligand>
        <name>NAD(+)</name>
        <dbReference type="ChEBI" id="CHEBI:57540"/>
    </ligand>
</feature>
<sequence length="465" mass="48095">MREVRCDVAVIGAGTAGIAAHKAAREAGARAVLIEAGPGGTTCARVGCMPSKLLAVAGHAAHDARAAHRFGVRVPHVEIDGPAVLGRLRAERDRFVRLVFEGLEALPGEERLSGRARFLDGETLAVGDATRLRFRAAVVATGSSPSLPKPLEGLGTRVLTTDTVFEIPDLPASLAVLGGGPVGIEIAQAMARLGVAVSLFDVGHTLAGLSHPDLTRAAAEIFGAEIDLHLGTEVSGAEAEGDGVRLFFKGPDGAGSVRVERVLAAAGRPPNVTGLALGAAGLRLGEHGMPEFDARSLRCDGARVFIAGDANGLRPVLHEAARQGRIAGRNAAALAVSDAASAPEPWTALAMVFTRPGTAKVGASYDAEAGNARVTGAASFRDQGRARVEARNSGGLRIWADRRGVLLGAEMIGPDVEHLGHLLAFAIEDGLTAERLRDRPYYHPTLEEGFESALAEITRNCGAGG</sequence>
<keyword evidence="10" id="KW-1185">Reference proteome</keyword>
<dbReference type="Gene3D" id="3.30.390.30">
    <property type="match status" value="1"/>
</dbReference>
<comment type="similarity">
    <text evidence="1">Belongs to the class-I pyridine nucleotide-disulfide oxidoreductase family.</text>
</comment>
<dbReference type="SUPFAM" id="SSF55424">
    <property type="entry name" value="FAD/NAD-linked reductases, dimerisation (C-terminal) domain"/>
    <property type="match status" value="1"/>
</dbReference>
<evidence type="ECO:0000259" key="7">
    <source>
        <dbReference type="Pfam" id="PF02852"/>
    </source>
</evidence>
<dbReference type="GO" id="GO:0003955">
    <property type="term" value="F:NAD(P)H dehydrogenase (quinone) activity"/>
    <property type="evidence" value="ECO:0007669"/>
    <property type="project" value="TreeGrafter"/>
</dbReference>
<keyword evidence="5" id="KW-0547">Nucleotide-binding</keyword>
<evidence type="ECO:0000256" key="3">
    <source>
        <dbReference type="ARBA" id="ARBA00022827"/>
    </source>
</evidence>
<keyword evidence="5" id="KW-0520">NAD</keyword>
<dbReference type="PANTHER" id="PTHR43014:SF4">
    <property type="entry name" value="PYRIDINE NUCLEOTIDE-DISULFIDE OXIDOREDUCTASE RCLA-RELATED"/>
    <property type="match status" value="1"/>
</dbReference>
<comment type="caution">
    <text evidence="9">The sequence shown here is derived from an EMBL/GenBank/DDBJ whole genome shotgun (WGS) entry which is preliminary data.</text>
</comment>
<feature type="domain" description="FAD/NAD(P)-binding" evidence="8">
    <location>
        <begin position="7"/>
        <end position="324"/>
    </location>
</feature>
<gene>
    <name evidence="9" type="ORF">F6X51_06635</name>
</gene>
<dbReference type="EMBL" id="VZZJ01000004">
    <property type="protein sequence ID" value="KAB1074791.1"/>
    <property type="molecule type" value="Genomic_DNA"/>
</dbReference>
<dbReference type="Pfam" id="PF02852">
    <property type="entry name" value="Pyr_redox_dim"/>
    <property type="match status" value="1"/>
</dbReference>
<dbReference type="PIRSF" id="PIRSF000350">
    <property type="entry name" value="Mercury_reductase_MerA"/>
    <property type="match status" value="1"/>
</dbReference>
<dbReference type="PRINTS" id="PR00411">
    <property type="entry name" value="PNDRDTASEI"/>
</dbReference>
<evidence type="ECO:0000256" key="4">
    <source>
        <dbReference type="PIRSR" id="PIRSR000350-2"/>
    </source>
</evidence>
<reference evidence="9 10" key="1">
    <citation type="submission" date="2019-09" db="EMBL/GenBank/DDBJ databases">
        <title>YIM 132548 draft genome.</title>
        <authorList>
            <person name="Jiang L."/>
        </authorList>
    </citation>
    <scope>NUCLEOTIDE SEQUENCE [LARGE SCALE GENOMIC DNA]</scope>
    <source>
        <strain evidence="9 10">YIM 132548</strain>
    </source>
</reference>
<dbReference type="Gene3D" id="3.50.50.60">
    <property type="entry name" value="FAD/NAD(P)-binding domain"/>
    <property type="match status" value="2"/>
</dbReference>
<comment type="cofactor">
    <cofactor evidence="5">
        <name>FAD</name>
        <dbReference type="ChEBI" id="CHEBI:57692"/>
    </cofactor>
    <text evidence="5">Binds 1 FAD per subunit.</text>
</comment>
<feature type="domain" description="Pyridine nucleotide-disulphide oxidoreductase dimerisation" evidence="7">
    <location>
        <begin position="351"/>
        <end position="453"/>
    </location>
</feature>
<evidence type="ECO:0000256" key="1">
    <source>
        <dbReference type="ARBA" id="ARBA00007532"/>
    </source>
</evidence>
<dbReference type="InterPro" id="IPR001100">
    <property type="entry name" value="Pyr_nuc-diS_OxRdtase"/>
</dbReference>
<dbReference type="NCBIfam" id="NF004939">
    <property type="entry name" value="PRK06292.1-1"/>
    <property type="match status" value="1"/>
</dbReference>
<dbReference type="GO" id="GO:0050660">
    <property type="term" value="F:flavin adenine dinucleotide binding"/>
    <property type="evidence" value="ECO:0007669"/>
    <property type="project" value="TreeGrafter"/>
</dbReference>
<feature type="binding site" evidence="5">
    <location>
        <position position="309"/>
    </location>
    <ligand>
        <name>FAD</name>
        <dbReference type="ChEBI" id="CHEBI:57692"/>
    </ligand>
</feature>
<dbReference type="Pfam" id="PF07992">
    <property type="entry name" value="Pyr_redox_2"/>
    <property type="match status" value="1"/>
</dbReference>
<accession>A0A6N6MTP2</accession>
<name>A0A6N6MTP2_9HYPH</name>
<evidence type="ECO:0000256" key="6">
    <source>
        <dbReference type="PIRSR" id="PIRSR000350-4"/>
    </source>
</evidence>
<feature type="binding site" evidence="5">
    <location>
        <position position="267"/>
    </location>
    <ligand>
        <name>NAD(+)</name>
        <dbReference type="ChEBI" id="CHEBI:57540"/>
    </ligand>
</feature>
<feature type="active site" description="Proton acceptor" evidence="4">
    <location>
        <position position="443"/>
    </location>
</feature>
<dbReference type="PRINTS" id="PR00368">
    <property type="entry name" value="FADPNR"/>
</dbReference>
<dbReference type="EC" id="1.8.1.4" evidence="9"/>
<protein>
    <submittedName>
        <fullName evidence="9">Dihydrolipoyl dehydrogenase</fullName>
        <ecNumber evidence="9">1.8.1.4</ecNumber>
    </submittedName>
</protein>
<evidence type="ECO:0000313" key="9">
    <source>
        <dbReference type="EMBL" id="KAB1074791.1"/>
    </source>
</evidence>